<dbReference type="GO" id="GO:0051287">
    <property type="term" value="F:NAD binding"/>
    <property type="evidence" value="ECO:0007669"/>
    <property type="project" value="InterPro"/>
</dbReference>
<evidence type="ECO:0000256" key="3">
    <source>
        <dbReference type="ARBA" id="ARBA00023027"/>
    </source>
</evidence>
<evidence type="ECO:0000259" key="6">
    <source>
        <dbReference type="Pfam" id="PF02826"/>
    </source>
</evidence>
<evidence type="ECO:0000313" key="7">
    <source>
        <dbReference type="EMBL" id="MBU3827492.1"/>
    </source>
</evidence>
<dbReference type="EMBL" id="JAHLFG010000093">
    <property type="protein sequence ID" value="MBU3827492.1"/>
    <property type="molecule type" value="Genomic_DNA"/>
</dbReference>
<dbReference type="InterPro" id="IPR006139">
    <property type="entry name" value="D-isomer_2_OHA_DH_cat_dom"/>
</dbReference>
<dbReference type="Pfam" id="PF00389">
    <property type="entry name" value="2-Hacid_dh"/>
    <property type="match status" value="1"/>
</dbReference>
<evidence type="ECO:0000256" key="2">
    <source>
        <dbReference type="ARBA" id="ARBA00023002"/>
    </source>
</evidence>
<dbReference type="InterPro" id="IPR050223">
    <property type="entry name" value="D-isomer_2-hydroxyacid_DH"/>
</dbReference>
<comment type="caution">
    <text evidence="7">The sequence shown here is derived from an EMBL/GenBank/DDBJ whole genome shotgun (WGS) entry which is preliminary data.</text>
</comment>
<dbReference type="GO" id="GO:0016618">
    <property type="term" value="F:hydroxypyruvate reductase [NAD(P)H] activity"/>
    <property type="evidence" value="ECO:0007669"/>
    <property type="project" value="TreeGrafter"/>
</dbReference>
<dbReference type="Pfam" id="PF02826">
    <property type="entry name" value="2-Hacid_dh_C"/>
    <property type="match status" value="1"/>
</dbReference>
<evidence type="ECO:0000313" key="8">
    <source>
        <dbReference type="Proteomes" id="UP000824150"/>
    </source>
</evidence>
<dbReference type="CDD" id="cd12156">
    <property type="entry name" value="HPPR"/>
    <property type="match status" value="1"/>
</dbReference>
<keyword evidence="3" id="KW-0520">NAD</keyword>
<reference evidence="7" key="2">
    <citation type="submission" date="2021-04" db="EMBL/GenBank/DDBJ databases">
        <authorList>
            <person name="Gilroy R."/>
        </authorList>
    </citation>
    <scope>NUCLEOTIDE SEQUENCE</scope>
    <source>
        <strain evidence="7">687</strain>
    </source>
</reference>
<keyword evidence="1" id="KW-0521">NADP</keyword>
<dbReference type="GO" id="GO:0005829">
    <property type="term" value="C:cytosol"/>
    <property type="evidence" value="ECO:0007669"/>
    <property type="project" value="TreeGrafter"/>
</dbReference>
<dbReference type="FunFam" id="3.40.50.720:FF:000213">
    <property type="entry name" value="Putative 2-hydroxyacid dehydrogenase"/>
    <property type="match status" value="1"/>
</dbReference>
<evidence type="ECO:0000256" key="1">
    <source>
        <dbReference type="ARBA" id="ARBA00022857"/>
    </source>
</evidence>
<sequence length="319" mass="34391">MDTEKIVLLLNSPLPASVRAQLEAQFACYDISAGLDKVPSAELAQTQIIVNASDRKVPNELIACLPHLRLIANHGVGYDGVDMSNALARGIAVTNTPDVLSAEVADLCVALMLALARRVPECDAFVRSGRWSQGEHFPLTCRMYGAKAGIVGLGRIGKEIVKRLRGFEMDIAFYGHHDVPGVRRMQSLEELALFADYLIICVPGKKENYQMINAKILQALGPQGRLINIGRGSVVDEEALTSALEQGTIAGAALDVFACEPQVSERLRALSDRTVFTPHVGTATVQTRQAMADLVLANVQSFAAGKELPTLVPECKGLF</sequence>
<name>A0A9E2NSU6_9GAMM</name>
<dbReference type="SUPFAM" id="SSF52283">
    <property type="entry name" value="Formate/glycerate dehydrogenase catalytic domain-like"/>
    <property type="match status" value="1"/>
</dbReference>
<protein>
    <submittedName>
        <fullName evidence="7">2-hydroxyacid dehydrogenase</fullName>
    </submittedName>
</protein>
<evidence type="ECO:0000259" key="5">
    <source>
        <dbReference type="Pfam" id="PF00389"/>
    </source>
</evidence>
<proteinExistence type="inferred from homology"/>
<evidence type="ECO:0000256" key="4">
    <source>
        <dbReference type="RuleBase" id="RU003719"/>
    </source>
</evidence>
<reference evidence="7" key="1">
    <citation type="journal article" date="2021" name="PeerJ">
        <title>Extensive microbial diversity within the chicken gut microbiome revealed by metagenomics and culture.</title>
        <authorList>
            <person name="Gilroy R."/>
            <person name="Ravi A."/>
            <person name="Getino M."/>
            <person name="Pursley I."/>
            <person name="Horton D.L."/>
            <person name="Alikhan N.F."/>
            <person name="Baker D."/>
            <person name="Gharbi K."/>
            <person name="Hall N."/>
            <person name="Watson M."/>
            <person name="Adriaenssens E.M."/>
            <person name="Foster-Nyarko E."/>
            <person name="Jarju S."/>
            <person name="Secka A."/>
            <person name="Antonio M."/>
            <person name="Oren A."/>
            <person name="Chaudhuri R.R."/>
            <person name="La Ragione R."/>
            <person name="Hildebrand F."/>
            <person name="Pallen M.J."/>
        </authorList>
    </citation>
    <scope>NUCLEOTIDE SEQUENCE</scope>
    <source>
        <strain evidence="7">687</strain>
    </source>
</reference>
<dbReference type="InterPro" id="IPR006140">
    <property type="entry name" value="D-isomer_DH_NAD-bd"/>
</dbReference>
<feature type="domain" description="D-isomer specific 2-hydroxyacid dehydrogenase catalytic" evidence="5">
    <location>
        <begin position="13"/>
        <end position="312"/>
    </location>
</feature>
<gene>
    <name evidence="7" type="ORF">IAA31_08430</name>
</gene>
<dbReference type="SUPFAM" id="SSF51735">
    <property type="entry name" value="NAD(P)-binding Rossmann-fold domains"/>
    <property type="match status" value="1"/>
</dbReference>
<dbReference type="Proteomes" id="UP000824150">
    <property type="component" value="Unassembled WGS sequence"/>
</dbReference>
<organism evidence="7 8">
    <name type="scientific">Candidatus Anaerobiospirillum merdipullorum</name>
    <dbReference type="NCBI Taxonomy" id="2838450"/>
    <lineage>
        <taxon>Bacteria</taxon>
        <taxon>Pseudomonadati</taxon>
        <taxon>Pseudomonadota</taxon>
        <taxon>Gammaproteobacteria</taxon>
        <taxon>Aeromonadales</taxon>
        <taxon>Succinivibrionaceae</taxon>
        <taxon>Anaerobiospirillum</taxon>
    </lineage>
</organism>
<dbReference type="InterPro" id="IPR036291">
    <property type="entry name" value="NAD(P)-bd_dom_sf"/>
</dbReference>
<keyword evidence="2 4" id="KW-0560">Oxidoreductase</keyword>
<dbReference type="GO" id="GO:0030267">
    <property type="term" value="F:glyoxylate reductase (NADPH) activity"/>
    <property type="evidence" value="ECO:0007669"/>
    <property type="project" value="TreeGrafter"/>
</dbReference>
<dbReference type="PANTHER" id="PTHR10996">
    <property type="entry name" value="2-HYDROXYACID DEHYDROGENASE-RELATED"/>
    <property type="match status" value="1"/>
</dbReference>
<comment type="similarity">
    <text evidence="4">Belongs to the D-isomer specific 2-hydroxyacid dehydrogenase family.</text>
</comment>
<feature type="domain" description="D-isomer specific 2-hydroxyacid dehydrogenase NAD-binding" evidence="6">
    <location>
        <begin position="109"/>
        <end position="281"/>
    </location>
</feature>
<accession>A0A9E2NSU6</accession>
<dbReference type="Gene3D" id="3.40.50.720">
    <property type="entry name" value="NAD(P)-binding Rossmann-like Domain"/>
    <property type="match status" value="2"/>
</dbReference>
<dbReference type="PANTHER" id="PTHR10996:SF178">
    <property type="entry name" value="2-HYDROXYACID DEHYDROGENASE YGL185C-RELATED"/>
    <property type="match status" value="1"/>
</dbReference>
<dbReference type="AlphaFoldDB" id="A0A9E2NSU6"/>